<dbReference type="InterPro" id="IPR004636">
    <property type="entry name" value="AcOrn/SuccOrn_fam"/>
</dbReference>
<keyword evidence="5" id="KW-0963">Cytoplasm</keyword>
<gene>
    <name evidence="5" type="primary">argD</name>
    <name evidence="6" type="ORF">FN924_17530</name>
</gene>
<dbReference type="KEGG" id="aqt:FN924_17530"/>
<evidence type="ECO:0000256" key="3">
    <source>
        <dbReference type="ARBA" id="ARBA00022679"/>
    </source>
</evidence>
<comment type="subcellular location">
    <subcellularLocation>
        <location evidence="5">Cytoplasm</location>
    </subcellularLocation>
</comment>
<dbReference type="NCBIfam" id="NF002797">
    <property type="entry name" value="PRK02936.1"/>
    <property type="match status" value="1"/>
</dbReference>
<evidence type="ECO:0000256" key="1">
    <source>
        <dbReference type="ARBA" id="ARBA00022576"/>
    </source>
</evidence>
<dbReference type="RefSeq" id="WP_143896726.1">
    <property type="nucleotide sequence ID" value="NZ_CP041666.1"/>
</dbReference>
<comment type="miscellaneous">
    <text evidence="5">May also have succinyldiaminopimelate aminotransferase activity, thus carrying out the corresponding step in lysine biosynthesis.</text>
</comment>
<dbReference type="GO" id="GO:0042802">
    <property type="term" value="F:identical protein binding"/>
    <property type="evidence" value="ECO:0007669"/>
    <property type="project" value="TreeGrafter"/>
</dbReference>
<dbReference type="GO" id="GO:0005737">
    <property type="term" value="C:cytoplasm"/>
    <property type="evidence" value="ECO:0007669"/>
    <property type="project" value="UniProtKB-SubCell"/>
</dbReference>
<dbReference type="InterPro" id="IPR015422">
    <property type="entry name" value="PyrdxlP-dep_Trfase_small"/>
</dbReference>
<dbReference type="PROSITE" id="PS00600">
    <property type="entry name" value="AA_TRANSFER_CLASS_3"/>
    <property type="match status" value="1"/>
</dbReference>
<keyword evidence="2 5" id="KW-0028">Amino-acid biosynthesis</keyword>
<feature type="binding site" evidence="5">
    <location>
        <position position="279"/>
    </location>
    <ligand>
        <name>N(2)-acetyl-L-ornithine</name>
        <dbReference type="ChEBI" id="CHEBI:57805"/>
    </ligand>
</feature>
<reference evidence="6 7" key="1">
    <citation type="submission" date="2019-07" db="EMBL/GenBank/DDBJ databases">
        <authorList>
            <person name="Li J."/>
        </authorList>
    </citation>
    <scope>NUCLEOTIDE SEQUENCE [LARGE SCALE GENOMIC DNA]</scope>
    <source>
        <strain evidence="6 7">TKL69</strain>
    </source>
</reference>
<comment type="catalytic activity">
    <reaction evidence="5">
        <text>N(2)-acetyl-L-ornithine + 2-oxoglutarate = N-acetyl-L-glutamate 5-semialdehyde + L-glutamate</text>
        <dbReference type="Rhea" id="RHEA:18049"/>
        <dbReference type="ChEBI" id="CHEBI:16810"/>
        <dbReference type="ChEBI" id="CHEBI:29123"/>
        <dbReference type="ChEBI" id="CHEBI:29985"/>
        <dbReference type="ChEBI" id="CHEBI:57805"/>
        <dbReference type="EC" id="2.6.1.11"/>
    </reaction>
</comment>
<protein>
    <recommendedName>
        <fullName evidence="5">Acetylornithine aminotransferase</fullName>
        <shortName evidence="5">ACOAT</shortName>
        <ecNumber evidence="5">2.6.1.11</ecNumber>
    </recommendedName>
</protein>
<comment type="subunit">
    <text evidence="5">Homodimer.</text>
</comment>
<dbReference type="Pfam" id="PF00202">
    <property type="entry name" value="Aminotran_3"/>
    <property type="match status" value="1"/>
</dbReference>
<dbReference type="NCBIfam" id="NF002325">
    <property type="entry name" value="PRK01278.1"/>
    <property type="match status" value="1"/>
</dbReference>
<dbReference type="CDD" id="cd00610">
    <property type="entry name" value="OAT_like"/>
    <property type="match status" value="1"/>
</dbReference>
<evidence type="ECO:0000313" key="6">
    <source>
        <dbReference type="EMBL" id="QDP41814.1"/>
    </source>
</evidence>
<proteinExistence type="inferred from homology"/>
<feature type="binding site" evidence="5">
    <location>
        <position position="140"/>
    </location>
    <ligand>
        <name>N(2)-acetyl-L-ornithine</name>
        <dbReference type="ChEBI" id="CHEBI:57805"/>
    </ligand>
</feature>
<dbReference type="InterPro" id="IPR015424">
    <property type="entry name" value="PyrdxlP-dep_Trfase"/>
</dbReference>
<keyword evidence="7" id="KW-1185">Reference proteome</keyword>
<accession>A0A516KK88</accession>
<keyword evidence="4 5" id="KW-0663">Pyridoxal phosphate</keyword>
<evidence type="ECO:0000256" key="2">
    <source>
        <dbReference type="ARBA" id="ARBA00022605"/>
    </source>
</evidence>
<feature type="binding site" evidence="5">
    <location>
        <position position="137"/>
    </location>
    <ligand>
        <name>pyridoxal 5'-phosphate</name>
        <dbReference type="ChEBI" id="CHEBI:597326"/>
    </ligand>
</feature>
<dbReference type="Gene3D" id="3.90.1150.10">
    <property type="entry name" value="Aspartate Aminotransferase, domain 1"/>
    <property type="match status" value="1"/>
</dbReference>
<name>A0A516KK88_9BACI</name>
<keyword evidence="1 5" id="KW-0032">Aminotransferase</keyword>
<dbReference type="NCBIfam" id="TIGR00707">
    <property type="entry name" value="argD"/>
    <property type="match status" value="1"/>
</dbReference>
<dbReference type="UniPathway" id="UPA00068">
    <property type="reaction ID" value="UER00109"/>
</dbReference>
<keyword evidence="5" id="KW-0055">Arginine biosynthesis</keyword>
<dbReference type="OrthoDB" id="9807885at2"/>
<dbReference type="EC" id="2.6.1.11" evidence="5"/>
<evidence type="ECO:0000313" key="7">
    <source>
        <dbReference type="Proteomes" id="UP000315215"/>
    </source>
</evidence>
<dbReference type="InterPro" id="IPR015421">
    <property type="entry name" value="PyrdxlP-dep_Trfase_major"/>
</dbReference>
<feature type="modified residue" description="N6-(pyridoxal phosphate)lysine" evidence="5">
    <location>
        <position position="251"/>
    </location>
</feature>
<dbReference type="PANTHER" id="PTHR11986">
    <property type="entry name" value="AMINOTRANSFERASE CLASS III"/>
    <property type="match status" value="1"/>
</dbReference>
<sequence length="392" mass="42838">MLSLTDNAWKEALIPTYNRFPIRLSKGKGTSVWDQDGEHYLDFTSGIATCNLGHVNEFVKQRVESQLSELWHCSNLFEIPSQEQLAQKLVDTTFGNQVFFCNSGAEANEAAIKLARSYAQTVKQSNAFEIVTFTSSFHGRTMATLSATAQEKIQKGFSPLVSGFRHLPYNDLTALEQIVSEQTCAVLLELVQGEGGVIPADVEWVKALEAICKEHGILLMIDEVQTGIGRTGSLFAYEQYGIRPDVVSVAKGLGNGIPIGAIIATNEAAKGFRPGAHGSTFGGNPVATTAGLSTLTYIEEQAVLQQVKVKSDYIFSELKQLQKERNIIKDVRGKGLLIGIELEGNAIDTVLALQRQHILTLIAGQHVLRVLPPLTVSTEEIDQFIFCLKSVV</sequence>
<dbReference type="SUPFAM" id="SSF53383">
    <property type="entry name" value="PLP-dependent transferases"/>
    <property type="match status" value="1"/>
</dbReference>
<keyword evidence="3 5" id="KW-0808">Transferase</keyword>
<dbReference type="GO" id="GO:0006526">
    <property type="term" value="P:L-arginine biosynthetic process"/>
    <property type="evidence" value="ECO:0007669"/>
    <property type="project" value="UniProtKB-UniRule"/>
</dbReference>
<comment type="cofactor">
    <cofactor evidence="5">
        <name>pyridoxal 5'-phosphate</name>
        <dbReference type="ChEBI" id="CHEBI:597326"/>
    </cofactor>
    <text evidence="5">Binds 1 pyridoxal phosphate per subunit.</text>
</comment>
<dbReference type="Gene3D" id="3.40.640.10">
    <property type="entry name" value="Type I PLP-dependent aspartate aminotransferase-like (Major domain)"/>
    <property type="match status" value="1"/>
</dbReference>
<feature type="binding site" evidence="5">
    <location>
        <position position="280"/>
    </location>
    <ligand>
        <name>pyridoxal 5'-phosphate</name>
        <dbReference type="ChEBI" id="CHEBI:597326"/>
    </ligand>
</feature>
<dbReference type="AlphaFoldDB" id="A0A516KK88"/>
<dbReference type="InterPro" id="IPR050103">
    <property type="entry name" value="Class-III_PLP-dep_AT"/>
</dbReference>
<comment type="similarity">
    <text evidence="5">Belongs to the class-III pyridoxal-phosphate-dependent aminotransferase family. ArgD subfamily.</text>
</comment>
<dbReference type="EMBL" id="CP041666">
    <property type="protein sequence ID" value="QDP41814.1"/>
    <property type="molecule type" value="Genomic_DNA"/>
</dbReference>
<dbReference type="GO" id="GO:0030170">
    <property type="term" value="F:pyridoxal phosphate binding"/>
    <property type="evidence" value="ECO:0007669"/>
    <property type="project" value="InterPro"/>
</dbReference>
<dbReference type="Proteomes" id="UP000315215">
    <property type="component" value="Chromosome"/>
</dbReference>
<dbReference type="PIRSF" id="PIRSF000521">
    <property type="entry name" value="Transaminase_4ab_Lys_Orn"/>
    <property type="match status" value="1"/>
</dbReference>
<feature type="binding site" evidence="5">
    <location>
        <begin position="222"/>
        <end position="225"/>
    </location>
    <ligand>
        <name>pyridoxal 5'-phosphate</name>
        <dbReference type="ChEBI" id="CHEBI:597326"/>
    </ligand>
</feature>
<comment type="pathway">
    <text evidence="5">Amino-acid biosynthesis; L-arginine biosynthesis; N(2)-acetyl-L-ornithine from L-glutamate: step 4/4.</text>
</comment>
<evidence type="ECO:0000256" key="4">
    <source>
        <dbReference type="ARBA" id="ARBA00022898"/>
    </source>
</evidence>
<dbReference type="GO" id="GO:0003992">
    <property type="term" value="F:N2-acetyl-L-ornithine:2-oxoglutarate 5-aminotransferase activity"/>
    <property type="evidence" value="ECO:0007669"/>
    <property type="project" value="UniProtKB-UniRule"/>
</dbReference>
<feature type="binding site" evidence="5">
    <location>
        <begin position="104"/>
        <end position="105"/>
    </location>
    <ligand>
        <name>pyridoxal 5'-phosphate</name>
        <dbReference type="ChEBI" id="CHEBI:597326"/>
    </ligand>
</feature>
<dbReference type="InterPro" id="IPR005814">
    <property type="entry name" value="Aminotrans_3"/>
</dbReference>
<dbReference type="PANTHER" id="PTHR11986:SF79">
    <property type="entry name" value="ACETYLORNITHINE AMINOTRANSFERASE, MITOCHONDRIAL"/>
    <property type="match status" value="1"/>
</dbReference>
<dbReference type="FunFam" id="3.40.640.10:FF:000004">
    <property type="entry name" value="Acetylornithine aminotransferase"/>
    <property type="match status" value="1"/>
</dbReference>
<evidence type="ECO:0000256" key="5">
    <source>
        <dbReference type="HAMAP-Rule" id="MF_01107"/>
    </source>
</evidence>
<organism evidence="6 7">
    <name type="scientific">Radiobacillus deserti</name>
    <dbReference type="NCBI Taxonomy" id="2594883"/>
    <lineage>
        <taxon>Bacteria</taxon>
        <taxon>Bacillati</taxon>
        <taxon>Bacillota</taxon>
        <taxon>Bacilli</taxon>
        <taxon>Bacillales</taxon>
        <taxon>Bacillaceae</taxon>
        <taxon>Radiobacillus</taxon>
    </lineage>
</organism>
<dbReference type="InterPro" id="IPR049704">
    <property type="entry name" value="Aminotrans_3_PPA_site"/>
</dbReference>
<dbReference type="HAMAP" id="MF_01107">
    <property type="entry name" value="ArgD_aminotrans_3"/>
    <property type="match status" value="1"/>
</dbReference>